<dbReference type="PANTHER" id="PTHR42085">
    <property type="entry name" value="F-BOX DOMAIN-CONTAINING PROTEIN"/>
    <property type="match status" value="1"/>
</dbReference>
<name>A0A139IBY4_9PEZI</name>
<dbReference type="PANTHER" id="PTHR42085:SF2">
    <property type="entry name" value="F-BOX DOMAIN-CONTAINING PROTEIN"/>
    <property type="match status" value="1"/>
</dbReference>
<dbReference type="Proteomes" id="UP000073492">
    <property type="component" value="Unassembled WGS sequence"/>
</dbReference>
<accession>A0A139IBY4</accession>
<protein>
    <submittedName>
        <fullName evidence="1">Uncharacterized protein</fullName>
    </submittedName>
</protein>
<proteinExistence type="predicted"/>
<evidence type="ECO:0000313" key="2">
    <source>
        <dbReference type="Proteomes" id="UP000073492"/>
    </source>
</evidence>
<dbReference type="EMBL" id="LFZO01000166">
    <property type="protein sequence ID" value="KXT12092.1"/>
    <property type="molecule type" value="Genomic_DNA"/>
</dbReference>
<organism evidence="1 2">
    <name type="scientific">Pseudocercospora musae</name>
    <dbReference type="NCBI Taxonomy" id="113226"/>
    <lineage>
        <taxon>Eukaryota</taxon>
        <taxon>Fungi</taxon>
        <taxon>Dikarya</taxon>
        <taxon>Ascomycota</taxon>
        <taxon>Pezizomycotina</taxon>
        <taxon>Dothideomycetes</taxon>
        <taxon>Dothideomycetidae</taxon>
        <taxon>Mycosphaerellales</taxon>
        <taxon>Mycosphaerellaceae</taxon>
        <taxon>Pseudocercospora</taxon>
    </lineage>
</organism>
<keyword evidence="2" id="KW-1185">Reference proteome</keyword>
<reference evidence="1 2" key="1">
    <citation type="submission" date="2015-07" db="EMBL/GenBank/DDBJ databases">
        <title>Comparative genomics of the Sigatoka disease complex on banana suggests a link between parallel evolutionary changes in Pseudocercospora fijiensis and Pseudocercospora eumusae and increased virulence on the banana host.</title>
        <authorList>
            <person name="Chang T.-C."/>
            <person name="Salvucci A."/>
            <person name="Crous P.W."/>
            <person name="Stergiopoulos I."/>
        </authorList>
    </citation>
    <scope>NUCLEOTIDE SEQUENCE [LARGE SCALE GENOMIC DNA]</scope>
    <source>
        <strain evidence="1 2">CBS 116634</strain>
    </source>
</reference>
<comment type="caution">
    <text evidence="1">The sequence shown here is derived from an EMBL/GenBank/DDBJ whole genome shotgun (WGS) entry which is preliminary data.</text>
</comment>
<gene>
    <name evidence="1" type="ORF">AC579_1875</name>
</gene>
<dbReference type="InterPro" id="IPR038883">
    <property type="entry name" value="AN11006-like"/>
</dbReference>
<dbReference type="AlphaFoldDB" id="A0A139IBY4"/>
<sequence length="226" mass="25345">MGTHNIDSSVDKTKQTSPLLKLPAELRNRIYHETLADSNQPNTFHLSKESMEPPLLTTSHQIRTEASGIFYANTILQFNDPTVCVRRLATLSSKFVELIPELRYDTSEPCTVATSWRTAFRELPGLDEDTKLENLRDELARRGIRLRAGVLKARIFIAERPSWTADPLAACLDAVKLGDLVGRMMFVGFSTFPMSSPTTLGPRYSTNQFVKITPKLRPPLQLAVAE</sequence>
<evidence type="ECO:0000313" key="1">
    <source>
        <dbReference type="EMBL" id="KXT12092.1"/>
    </source>
</evidence>
<dbReference type="OrthoDB" id="5413827at2759"/>